<name>E3BHH1_9VIBR</name>
<dbReference type="Proteomes" id="UP000002943">
    <property type="component" value="Unassembled WGS sequence"/>
</dbReference>
<dbReference type="AlphaFoldDB" id="E3BHH1"/>
<keyword evidence="3" id="KW-1185">Reference proteome</keyword>
<dbReference type="EMBL" id="AEIU01000057">
    <property type="protein sequence ID" value="EFP97502.1"/>
    <property type="molecule type" value="Genomic_DNA"/>
</dbReference>
<reference evidence="2 3" key="1">
    <citation type="journal article" date="2012" name="Int. J. Syst. Evol. Microbiol.">
        <title>Vibrio caribbeanicus sp. nov., isolated from the marine sponge Scleritoderma cyanea.</title>
        <authorList>
            <person name="Hoffmann M."/>
            <person name="Monday S.R."/>
            <person name="Allard M.W."/>
            <person name="Strain E.A."/>
            <person name="Whittaker P."/>
            <person name="Naum M."/>
            <person name="McCarthy P.J."/>
            <person name="Lopez J.V."/>
            <person name="Fischer M."/>
            <person name="Brown E.W."/>
        </authorList>
    </citation>
    <scope>NUCLEOTIDE SEQUENCE [LARGE SCALE GENOMIC DNA]</scope>
    <source>
        <strain evidence="2 3">ATCC BAA-2122</strain>
    </source>
</reference>
<accession>E3BHH1</accession>
<organism evidence="2 3">
    <name type="scientific">Vibrio caribbeanicus ATCC BAA-2122</name>
    <dbReference type="NCBI Taxonomy" id="796620"/>
    <lineage>
        <taxon>Bacteria</taxon>
        <taxon>Pseudomonadati</taxon>
        <taxon>Pseudomonadota</taxon>
        <taxon>Gammaproteobacteria</taxon>
        <taxon>Vibrionales</taxon>
        <taxon>Vibrionaceae</taxon>
        <taxon>Vibrio</taxon>
    </lineage>
</organism>
<gene>
    <name evidence="2" type="ORF">VIBC2010_00100</name>
</gene>
<evidence type="ECO:0000313" key="3">
    <source>
        <dbReference type="Proteomes" id="UP000002943"/>
    </source>
</evidence>
<dbReference type="STRING" id="796620.VIBC2010_00100"/>
<evidence type="ECO:0000313" key="2">
    <source>
        <dbReference type="EMBL" id="EFP97502.1"/>
    </source>
</evidence>
<feature type="transmembrane region" description="Helical" evidence="1">
    <location>
        <begin position="18"/>
        <end position="38"/>
    </location>
</feature>
<keyword evidence="1" id="KW-0472">Membrane</keyword>
<keyword evidence="1" id="KW-0812">Transmembrane</keyword>
<proteinExistence type="predicted"/>
<comment type="caution">
    <text evidence="2">The sequence shown here is derived from an EMBL/GenBank/DDBJ whole genome shotgun (WGS) entry which is preliminary data.</text>
</comment>
<keyword evidence="1" id="KW-1133">Transmembrane helix</keyword>
<sequence length="63" mass="7558">MDTIYGGHFFATETIIDVYVWFSLYIFFGILNFTKLNVYPSDFKMQYSERCHRVEFKENNAAK</sequence>
<evidence type="ECO:0000256" key="1">
    <source>
        <dbReference type="SAM" id="Phobius"/>
    </source>
</evidence>
<protein>
    <submittedName>
        <fullName evidence="2">Uncharacterized protein</fullName>
    </submittedName>
</protein>